<feature type="region of interest" description="Disordered" evidence="1">
    <location>
        <begin position="249"/>
        <end position="347"/>
    </location>
</feature>
<reference evidence="3" key="1">
    <citation type="submission" date="2018-04" db="EMBL/GenBank/DDBJ databases">
        <title>Transcriptome of Schizaphis graminum biotype I.</title>
        <authorList>
            <person name="Scully E.D."/>
            <person name="Geib S.M."/>
            <person name="Palmer N.A."/>
            <person name="Koch K."/>
            <person name="Bradshaw J."/>
            <person name="Heng-Moss T."/>
            <person name="Sarath G."/>
        </authorList>
    </citation>
    <scope>NUCLEOTIDE SEQUENCE</scope>
</reference>
<dbReference type="EMBL" id="GGMR01005507">
    <property type="protein sequence ID" value="MBY18126.1"/>
    <property type="molecule type" value="Transcribed_RNA"/>
</dbReference>
<evidence type="ECO:0000256" key="2">
    <source>
        <dbReference type="SAM" id="SignalP"/>
    </source>
</evidence>
<accession>A0A2S2NMX7</accession>
<dbReference type="AlphaFoldDB" id="A0A2S2NMX7"/>
<keyword evidence="2" id="KW-0732">Signal</keyword>
<feature type="compositionally biased region" description="Basic and acidic residues" evidence="1">
    <location>
        <begin position="182"/>
        <end position="193"/>
    </location>
</feature>
<protein>
    <submittedName>
        <fullName evidence="3">Periaxin</fullName>
    </submittedName>
</protein>
<feature type="signal peptide" evidence="2">
    <location>
        <begin position="1"/>
        <end position="23"/>
    </location>
</feature>
<gene>
    <name evidence="3" type="primary">Prx</name>
    <name evidence="3" type="ORF">g.86330</name>
</gene>
<organism evidence="3">
    <name type="scientific">Schizaphis graminum</name>
    <name type="common">Green bug aphid</name>
    <dbReference type="NCBI Taxonomy" id="13262"/>
    <lineage>
        <taxon>Eukaryota</taxon>
        <taxon>Metazoa</taxon>
        <taxon>Ecdysozoa</taxon>
        <taxon>Arthropoda</taxon>
        <taxon>Hexapoda</taxon>
        <taxon>Insecta</taxon>
        <taxon>Pterygota</taxon>
        <taxon>Neoptera</taxon>
        <taxon>Paraneoptera</taxon>
        <taxon>Hemiptera</taxon>
        <taxon>Sternorrhyncha</taxon>
        <taxon>Aphidomorpha</taxon>
        <taxon>Aphidoidea</taxon>
        <taxon>Aphididae</taxon>
        <taxon>Aphidini</taxon>
        <taxon>Schizaphis</taxon>
    </lineage>
</organism>
<feature type="chain" id="PRO_5015422809" evidence="2">
    <location>
        <begin position="24"/>
        <end position="429"/>
    </location>
</feature>
<feature type="region of interest" description="Disordered" evidence="1">
    <location>
        <begin position="171"/>
        <end position="194"/>
    </location>
</feature>
<evidence type="ECO:0000313" key="3">
    <source>
        <dbReference type="EMBL" id="MBY18126.1"/>
    </source>
</evidence>
<sequence length="429" mass="47696">MDLTKFWIIIVVLVVCYEQSSIANHVNVLNKNDPGRSRPKKSVDTEIYVAIPPENIKTGKQDNPPTLIRLDPNSPNKFKGKFPTPIERFIQRIQNYFSVYNPPEYLNDLRPGINNPENDGYQLDSSNNTQVVLPCNGTSTIVIIPVPLENENISTDQNAYSDKPDAYIVPTTPKPNCPEDVITEKPKCPEDTTPKPNCPEVTTPKPNCQEVTTPKPNCPEVTTPKPNCPEVTTPKPNCVEVTTPKPKCPEVTTPKPNCQEETTPKPNCPEVTTPKPKCPEITTPKPNCPEVTTPKPKCPEATTPKPKCPEATTPKPKCPEITTQKLPYSPKQNSTANDPKPISGYGPTEVPSLNLVAQPVLGSTVLYFYKQPTTLPPYNPPAYNPPAPAYYIPNTQLPYEENTRRPKPPILRLKQLLFPRLYAAFHPDE</sequence>
<evidence type="ECO:0000256" key="1">
    <source>
        <dbReference type="SAM" id="MobiDB-lite"/>
    </source>
</evidence>
<name>A0A2S2NMX7_SCHGA</name>
<feature type="compositionally biased region" description="Polar residues" evidence="1">
    <location>
        <begin position="321"/>
        <end position="337"/>
    </location>
</feature>
<feature type="compositionally biased region" description="Polar residues" evidence="1">
    <location>
        <begin position="254"/>
        <end position="265"/>
    </location>
</feature>
<proteinExistence type="predicted"/>